<dbReference type="GO" id="GO:0006788">
    <property type="term" value="P:heme oxidation"/>
    <property type="evidence" value="ECO:0007669"/>
    <property type="project" value="InterPro"/>
</dbReference>
<dbReference type="Gene3D" id="1.20.910.10">
    <property type="entry name" value="Heme oxygenase-like"/>
    <property type="match status" value="1"/>
</dbReference>
<dbReference type="InterPro" id="IPR016084">
    <property type="entry name" value="Haem_Oase-like_multi-hlx"/>
</dbReference>
<organism evidence="5 6">
    <name type="scientific">Tilletia horrida</name>
    <dbReference type="NCBI Taxonomy" id="155126"/>
    <lineage>
        <taxon>Eukaryota</taxon>
        <taxon>Fungi</taxon>
        <taxon>Dikarya</taxon>
        <taxon>Basidiomycota</taxon>
        <taxon>Ustilaginomycotina</taxon>
        <taxon>Exobasidiomycetes</taxon>
        <taxon>Tilletiales</taxon>
        <taxon>Tilletiaceae</taxon>
        <taxon>Tilletia</taxon>
    </lineage>
</organism>
<evidence type="ECO:0000256" key="3">
    <source>
        <dbReference type="ARBA" id="ARBA00023004"/>
    </source>
</evidence>
<dbReference type="GO" id="GO:0046872">
    <property type="term" value="F:metal ion binding"/>
    <property type="evidence" value="ECO:0007669"/>
    <property type="project" value="UniProtKB-KW"/>
</dbReference>
<dbReference type="PANTHER" id="PTHR10720">
    <property type="entry name" value="HEME OXYGENASE"/>
    <property type="match status" value="1"/>
</dbReference>
<dbReference type="EMBL" id="JAPDMZ010000163">
    <property type="protein sequence ID" value="KAK0547396.1"/>
    <property type="molecule type" value="Genomic_DNA"/>
</dbReference>
<name>A0AAN6JWI7_9BASI</name>
<evidence type="ECO:0000256" key="2">
    <source>
        <dbReference type="ARBA" id="ARBA00022723"/>
    </source>
</evidence>
<feature type="region of interest" description="Disordered" evidence="4">
    <location>
        <begin position="19"/>
        <end position="45"/>
    </location>
</feature>
<dbReference type="CDD" id="cd19165">
    <property type="entry name" value="HemeO"/>
    <property type="match status" value="1"/>
</dbReference>
<reference evidence="5" key="1">
    <citation type="journal article" date="2023" name="PhytoFront">
        <title>Draft Genome Resources of Seven Strains of Tilletia horrida, Causal Agent of Kernel Smut of Rice.</title>
        <authorList>
            <person name="Khanal S."/>
            <person name="Antony Babu S."/>
            <person name="Zhou X.G."/>
        </authorList>
    </citation>
    <scope>NUCLEOTIDE SEQUENCE</scope>
    <source>
        <strain evidence="5">TX6</strain>
    </source>
</reference>
<proteinExistence type="predicted"/>
<accession>A0AAN6JWI7</accession>
<evidence type="ECO:0000313" key="6">
    <source>
        <dbReference type="Proteomes" id="UP001176517"/>
    </source>
</evidence>
<feature type="compositionally biased region" description="Low complexity" evidence="4">
    <location>
        <begin position="412"/>
        <end position="431"/>
    </location>
</feature>
<dbReference type="SUPFAM" id="SSF48613">
    <property type="entry name" value="Heme oxygenase-like"/>
    <property type="match status" value="1"/>
</dbReference>
<evidence type="ECO:0000313" key="5">
    <source>
        <dbReference type="EMBL" id="KAK0547396.1"/>
    </source>
</evidence>
<gene>
    <name evidence="5" type="ORF">OC846_004888</name>
</gene>
<dbReference type="GO" id="GO:0004392">
    <property type="term" value="F:heme oxygenase (decyclizing) activity"/>
    <property type="evidence" value="ECO:0007669"/>
    <property type="project" value="InterPro"/>
</dbReference>
<keyword evidence="1" id="KW-0349">Heme</keyword>
<dbReference type="InterPro" id="IPR002051">
    <property type="entry name" value="Haem_Oase"/>
</dbReference>
<keyword evidence="2" id="KW-0479">Metal-binding</keyword>
<dbReference type="Pfam" id="PF01126">
    <property type="entry name" value="Heme_oxygenase"/>
    <property type="match status" value="1"/>
</dbReference>
<evidence type="ECO:0000256" key="4">
    <source>
        <dbReference type="SAM" id="MobiDB-lite"/>
    </source>
</evidence>
<evidence type="ECO:0000256" key="1">
    <source>
        <dbReference type="ARBA" id="ARBA00022617"/>
    </source>
</evidence>
<dbReference type="InterPro" id="IPR016053">
    <property type="entry name" value="Haem_Oase-like"/>
</dbReference>
<dbReference type="Proteomes" id="UP001176517">
    <property type="component" value="Unassembled WGS sequence"/>
</dbReference>
<sequence length="473" mass="50221">MVCPYHALASAAGLVLPTKPHGATNPHHSKSHAHHPALLTTTPTNASDKLPLSALLRESTAATHKAVERSAGVRALVGSSDQASSTLRRQDYVRWLIMLAAIYGTLEQIVVQLRKDSIGSRHAPTGLTSLFADPVLISTLARLQPLLDDINAHAAQMTIESGISIDDLGEEQALWADDDLPSSSSSSSSSSLLRAELKQAISSLHLSPSLVDALTPHQVEATLAYVRRLQSFVPSRDAVEPVLHPARLLAHVYVRYMGDLSGGQHIAKRAHARWPMADSEGQATDPVIIAGSPGFKSYAFGQDQWGAMPSGSGSMEEGGLELSKRKLAVEVKIKDEVRHVLDAALDEPDTSRDALAAVICDEANISFELSAALFDVLLDGSLPPHLLNSVETANKTADSILFRNGPLDEDSSALISSTSSESDSSSDSMPSTPGETNEGDASDLAHGPSGVPPTLTVFAMLKRGIAMTTPWRS</sequence>
<protein>
    <submittedName>
        <fullName evidence="5">Uncharacterized protein</fullName>
    </submittedName>
</protein>
<dbReference type="AlphaFoldDB" id="A0AAN6JWI7"/>
<comment type="caution">
    <text evidence="5">The sequence shown here is derived from an EMBL/GenBank/DDBJ whole genome shotgun (WGS) entry which is preliminary data.</text>
</comment>
<dbReference type="PANTHER" id="PTHR10720:SF0">
    <property type="entry name" value="HEME OXYGENASE"/>
    <property type="match status" value="1"/>
</dbReference>
<keyword evidence="6" id="KW-1185">Reference proteome</keyword>
<feature type="region of interest" description="Disordered" evidence="4">
    <location>
        <begin position="411"/>
        <end position="450"/>
    </location>
</feature>
<keyword evidence="3" id="KW-0408">Iron</keyword>
<feature type="non-terminal residue" evidence="5">
    <location>
        <position position="473"/>
    </location>
</feature>